<organism evidence="7 8">
    <name type="scientific">Cypionkella aquatica</name>
    <dbReference type="NCBI Taxonomy" id="1756042"/>
    <lineage>
        <taxon>Bacteria</taxon>
        <taxon>Pseudomonadati</taxon>
        <taxon>Pseudomonadota</taxon>
        <taxon>Alphaproteobacteria</taxon>
        <taxon>Rhodobacterales</taxon>
        <taxon>Paracoccaceae</taxon>
        <taxon>Cypionkella</taxon>
    </lineage>
</organism>
<feature type="transmembrane region" description="Helical" evidence="6">
    <location>
        <begin position="6"/>
        <end position="33"/>
    </location>
</feature>
<dbReference type="Proteomes" id="UP001157355">
    <property type="component" value="Unassembled WGS sequence"/>
</dbReference>
<sequence length="219" mass="23656">MEIFTYPGFIALLQVMGIDLVLAGDNAIVIGLAAAGLPKEQRNKAILVGIIAATVMRIGFALITTHLLAIVGLLLAGGILLLWVCWKMWKELRHDQSHDNMAEEALTDSDLNADGSVAAGAPRKTFAQAAWQIVIADISMSLDNVLAVAGAAKDHPTVLVIGLVLSIAMMGLAATFIARLLNKHRWIAYLGLAIIVYVALKMMWEGWHEVQPFVMTYLG</sequence>
<keyword evidence="8" id="KW-1185">Reference proteome</keyword>
<feature type="transmembrane region" description="Helical" evidence="6">
    <location>
        <begin position="186"/>
        <end position="204"/>
    </location>
</feature>
<evidence type="ECO:0000313" key="8">
    <source>
        <dbReference type="Proteomes" id="UP001157355"/>
    </source>
</evidence>
<evidence type="ECO:0000256" key="5">
    <source>
        <dbReference type="ARBA" id="ARBA00023136"/>
    </source>
</evidence>
<keyword evidence="3 6" id="KW-0812">Transmembrane</keyword>
<evidence type="ECO:0000313" key="7">
    <source>
        <dbReference type="EMBL" id="GLS86566.1"/>
    </source>
</evidence>
<accession>A0AA37U0M0</accession>
<evidence type="ECO:0000256" key="3">
    <source>
        <dbReference type="ARBA" id="ARBA00022692"/>
    </source>
</evidence>
<dbReference type="AlphaFoldDB" id="A0AA37U0M0"/>
<evidence type="ECO:0000256" key="2">
    <source>
        <dbReference type="ARBA" id="ARBA00007511"/>
    </source>
</evidence>
<evidence type="ECO:0000256" key="4">
    <source>
        <dbReference type="ARBA" id="ARBA00022989"/>
    </source>
</evidence>
<comment type="caution">
    <text evidence="7">The sequence shown here is derived from an EMBL/GenBank/DDBJ whole genome shotgun (WGS) entry which is preliminary data.</text>
</comment>
<name>A0AA37U0M0_9RHOB</name>
<dbReference type="EMBL" id="BSPP01000005">
    <property type="protein sequence ID" value="GLS86566.1"/>
    <property type="molecule type" value="Genomic_DNA"/>
</dbReference>
<dbReference type="InterPro" id="IPR005496">
    <property type="entry name" value="Integral_membrane_TerC"/>
</dbReference>
<keyword evidence="5 6" id="KW-0472">Membrane</keyword>
<dbReference type="Pfam" id="PF03741">
    <property type="entry name" value="TerC"/>
    <property type="match status" value="1"/>
</dbReference>
<dbReference type="GO" id="GO:0016020">
    <property type="term" value="C:membrane"/>
    <property type="evidence" value="ECO:0007669"/>
    <property type="project" value="UniProtKB-SubCell"/>
</dbReference>
<evidence type="ECO:0000256" key="6">
    <source>
        <dbReference type="SAM" id="Phobius"/>
    </source>
</evidence>
<comment type="similarity">
    <text evidence="2">Belongs to the TerC family.</text>
</comment>
<feature type="transmembrane region" description="Helical" evidence="6">
    <location>
        <begin position="69"/>
        <end position="86"/>
    </location>
</feature>
<dbReference type="InterPro" id="IPR022301">
    <property type="entry name" value="Integral_membrane_YjbE"/>
</dbReference>
<feature type="transmembrane region" description="Helical" evidence="6">
    <location>
        <begin position="158"/>
        <end position="179"/>
    </location>
</feature>
<protein>
    <submittedName>
        <fullName evidence="7">Membrane protein</fullName>
    </submittedName>
</protein>
<dbReference type="NCBIfam" id="TIGR03717">
    <property type="entry name" value="R_switched_YjbE"/>
    <property type="match status" value="1"/>
</dbReference>
<reference evidence="7 8" key="1">
    <citation type="journal article" date="2014" name="Int. J. Syst. Evol. Microbiol.">
        <title>Complete genome sequence of Corynebacterium casei LMG S-19264T (=DSM 44701T), isolated from a smear-ripened cheese.</title>
        <authorList>
            <consortium name="US DOE Joint Genome Institute (JGI-PGF)"/>
            <person name="Walter F."/>
            <person name="Albersmeier A."/>
            <person name="Kalinowski J."/>
            <person name="Ruckert C."/>
        </authorList>
    </citation>
    <scope>NUCLEOTIDE SEQUENCE [LARGE SCALE GENOMIC DNA]</scope>
    <source>
        <strain evidence="7 8">NBRC 111766</strain>
    </source>
</reference>
<comment type="subcellular location">
    <subcellularLocation>
        <location evidence="1">Membrane</location>
        <topology evidence="1">Multi-pass membrane protein</topology>
    </subcellularLocation>
</comment>
<dbReference type="PANTHER" id="PTHR30238:SF4">
    <property type="entry name" value="SLL1022 PROTEIN"/>
    <property type="match status" value="1"/>
</dbReference>
<dbReference type="RefSeq" id="WP_284324786.1">
    <property type="nucleotide sequence ID" value="NZ_BSPP01000005.1"/>
</dbReference>
<gene>
    <name evidence="7" type="ORF">GCM10010873_15400</name>
</gene>
<dbReference type="PANTHER" id="PTHR30238">
    <property type="entry name" value="MEMBRANE BOUND PREDICTED REDOX MODULATOR"/>
    <property type="match status" value="1"/>
</dbReference>
<evidence type="ECO:0000256" key="1">
    <source>
        <dbReference type="ARBA" id="ARBA00004141"/>
    </source>
</evidence>
<keyword evidence="4 6" id="KW-1133">Transmembrane helix</keyword>
<proteinExistence type="inferred from homology"/>